<name>A0A2P2JF87_RHIMU</name>
<accession>A0A2P2JF87</accession>
<evidence type="ECO:0000313" key="1">
    <source>
        <dbReference type="EMBL" id="MBW92119.1"/>
    </source>
</evidence>
<dbReference type="AlphaFoldDB" id="A0A2P2JF87"/>
<proteinExistence type="predicted"/>
<protein>
    <submittedName>
        <fullName evidence="1">Uncharacterized protein</fullName>
    </submittedName>
</protein>
<organism evidence="1">
    <name type="scientific">Rhizophora mucronata</name>
    <name type="common">Asiatic mangrove</name>
    <dbReference type="NCBI Taxonomy" id="61149"/>
    <lineage>
        <taxon>Eukaryota</taxon>
        <taxon>Viridiplantae</taxon>
        <taxon>Streptophyta</taxon>
        <taxon>Embryophyta</taxon>
        <taxon>Tracheophyta</taxon>
        <taxon>Spermatophyta</taxon>
        <taxon>Magnoliopsida</taxon>
        <taxon>eudicotyledons</taxon>
        <taxon>Gunneridae</taxon>
        <taxon>Pentapetalae</taxon>
        <taxon>rosids</taxon>
        <taxon>fabids</taxon>
        <taxon>Malpighiales</taxon>
        <taxon>Rhizophoraceae</taxon>
        <taxon>Rhizophora</taxon>
    </lineage>
</organism>
<sequence length="46" mass="5407">MLILDVMFQVGPFLFSHFHCIQCYMTWLYILSGKMHCVHSLSISDL</sequence>
<dbReference type="EMBL" id="GGEC01011636">
    <property type="protein sequence ID" value="MBW92119.1"/>
    <property type="molecule type" value="Transcribed_RNA"/>
</dbReference>
<reference evidence="1" key="1">
    <citation type="submission" date="2018-02" db="EMBL/GenBank/DDBJ databases">
        <title>Rhizophora mucronata_Transcriptome.</title>
        <authorList>
            <person name="Meera S.P."/>
            <person name="Sreeshan A."/>
            <person name="Augustine A."/>
        </authorList>
    </citation>
    <scope>NUCLEOTIDE SEQUENCE</scope>
    <source>
        <tissue evidence="1">Leaf</tissue>
    </source>
</reference>